<dbReference type="AlphaFoldDB" id="A0AAV7RN84"/>
<organism evidence="2 3">
    <name type="scientific">Pleurodeles waltl</name>
    <name type="common">Iberian ribbed newt</name>
    <dbReference type="NCBI Taxonomy" id="8319"/>
    <lineage>
        <taxon>Eukaryota</taxon>
        <taxon>Metazoa</taxon>
        <taxon>Chordata</taxon>
        <taxon>Craniata</taxon>
        <taxon>Vertebrata</taxon>
        <taxon>Euteleostomi</taxon>
        <taxon>Amphibia</taxon>
        <taxon>Batrachia</taxon>
        <taxon>Caudata</taxon>
        <taxon>Salamandroidea</taxon>
        <taxon>Salamandridae</taxon>
        <taxon>Pleurodelinae</taxon>
        <taxon>Pleurodeles</taxon>
    </lineage>
</organism>
<name>A0AAV7RN84_PLEWA</name>
<keyword evidence="3" id="KW-1185">Reference proteome</keyword>
<protein>
    <submittedName>
        <fullName evidence="2">Uncharacterized protein</fullName>
    </submittedName>
</protein>
<evidence type="ECO:0000313" key="3">
    <source>
        <dbReference type="Proteomes" id="UP001066276"/>
    </source>
</evidence>
<accession>A0AAV7RN84</accession>
<comment type="caution">
    <text evidence="2">The sequence shown here is derived from an EMBL/GenBank/DDBJ whole genome shotgun (WGS) entry which is preliminary data.</text>
</comment>
<feature type="region of interest" description="Disordered" evidence="1">
    <location>
        <begin position="1"/>
        <end position="94"/>
    </location>
</feature>
<reference evidence="2" key="1">
    <citation type="journal article" date="2022" name="bioRxiv">
        <title>Sequencing and chromosome-scale assembly of the giantPleurodeles waltlgenome.</title>
        <authorList>
            <person name="Brown T."/>
            <person name="Elewa A."/>
            <person name="Iarovenko S."/>
            <person name="Subramanian E."/>
            <person name="Araus A.J."/>
            <person name="Petzold A."/>
            <person name="Susuki M."/>
            <person name="Suzuki K.-i.T."/>
            <person name="Hayashi T."/>
            <person name="Toyoda A."/>
            <person name="Oliveira C."/>
            <person name="Osipova E."/>
            <person name="Leigh N.D."/>
            <person name="Simon A."/>
            <person name="Yun M.H."/>
        </authorList>
    </citation>
    <scope>NUCLEOTIDE SEQUENCE</scope>
    <source>
        <strain evidence="2">20211129_DDA</strain>
        <tissue evidence="2">Liver</tissue>
    </source>
</reference>
<dbReference type="EMBL" id="JANPWB010000009">
    <property type="protein sequence ID" value="KAJ1153946.1"/>
    <property type="molecule type" value="Genomic_DNA"/>
</dbReference>
<evidence type="ECO:0000313" key="2">
    <source>
        <dbReference type="EMBL" id="KAJ1153946.1"/>
    </source>
</evidence>
<proteinExistence type="predicted"/>
<dbReference type="Proteomes" id="UP001066276">
    <property type="component" value="Chromosome 5"/>
</dbReference>
<evidence type="ECO:0000256" key="1">
    <source>
        <dbReference type="SAM" id="MobiDB-lite"/>
    </source>
</evidence>
<gene>
    <name evidence="2" type="ORF">NDU88_006704</name>
</gene>
<sequence length="94" mass="9737">MWGRGQDGGVDRRVFRSLATRAQKKQSSGPGPLQWGGRAPEDESSAWGPGADGRAGPLAPRTVRGRTAGSRHNSSGSGDRGLRPVMVAVSGGLQ</sequence>